<dbReference type="Proteomes" id="UP001371305">
    <property type="component" value="Unassembled WGS sequence"/>
</dbReference>
<name>A0ABU9AXP5_9BACT</name>
<dbReference type="EMBL" id="JBBUKT010000007">
    <property type="protein sequence ID" value="MEK7952525.1"/>
    <property type="molecule type" value="Genomic_DNA"/>
</dbReference>
<comment type="caution">
    <text evidence="1">The sequence shown here is derived from an EMBL/GenBank/DDBJ whole genome shotgun (WGS) entry which is preliminary data.</text>
</comment>
<sequence>MSLGASKSLLNEANRELFARWEETRASWRDAKSFDFDKEYLAGLPQAVATATRVIEELDVVLSKLHADCD</sequence>
<evidence type="ECO:0000313" key="2">
    <source>
        <dbReference type="Proteomes" id="UP001371305"/>
    </source>
</evidence>
<organism evidence="1 2">
    <name type="scientific">Luteolibacter soli</name>
    <dbReference type="NCBI Taxonomy" id="3135280"/>
    <lineage>
        <taxon>Bacteria</taxon>
        <taxon>Pseudomonadati</taxon>
        <taxon>Verrucomicrobiota</taxon>
        <taxon>Verrucomicrobiia</taxon>
        <taxon>Verrucomicrobiales</taxon>
        <taxon>Verrucomicrobiaceae</taxon>
        <taxon>Luteolibacter</taxon>
    </lineage>
</organism>
<keyword evidence="2" id="KW-1185">Reference proteome</keyword>
<reference evidence="1 2" key="1">
    <citation type="submission" date="2024-04" db="EMBL/GenBank/DDBJ databases">
        <title>Luteolibacter sp. isolated from soil.</title>
        <authorList>
            <person name="An J."/>
        </authorList>
    </citation>
    <scope>NUCLEOTIDE SEQUENCE [LARGE SCALE GENOMIC DNA]</scope>
    <source>
        <strain evidence="1 2">Y139</strain>
    </source>
</reference>
<dbReference type="RefSeq" id="WP_341406281.1">
    <property type="nucleotide sequence ID" value="NZ_JBBUKT010000007.1"/>
</dbReference>
<proteinExistence type="predicted"/>
<gene>
    <name evidence="1" type="ORF">WKV53_18575</name>
</gene>
<evidence type="ECO:0000313" key="1">
    <source>
        <dbReference type="EMBL" id="MEK7952525.1"/>
    </source>
</evidence>
<accession>A0ABU9AXP5</accession>
<protein>
    <submittedName>
        <fullName evidence="1">Uncharacterized protein</fullName>
    </submittedName>
</protein>